<keyword evidence="6" id="KW-0862">Zinc</keyword>
<proteinExistence type="inferred from homology"/>
<dbReference type="Gene3D" id="3.30.70.360">
    <property type="match status" value="1"/>
</dbReference>
<dbReference type="SUPFAM" id="SSF53187">
    <property type="entry name" value="Zn-dependent exopeptidases"/>
    <property type="match status" value="1"/>
</dbReference>
<evidence type="ECO:0000313" key="9">
    <source>
        <dbReference type="EMBL" id="MFC5712430.1"/>
    </source>
</evidence>
<keyword evidence="10" id="KW-1185">Reference proteome</keyword>
<keyword evidence="7" id="KW-0170">Cobalt</keyword>
<dbReference type="Pfam" id="PF07687">
    <property type="entry name" value="M20_dimer"/>
    <property type="match status" value="1"/>
</dbReference>
<accession>A0ABW0YLX3</accession>
<dbReference type="Proteomes" id="UP001596142">
    <property type="component" value="Unassembled WGS sequence"/>
</dbReference>
<evidence type="ECO:0000259" key="8">
    <source>
        <dbReference type="Pfam" id="PF07687"/>
    </source>
</evidence>
<reference evidence="10" key="1">
    <citation type="journal article" date="2019" name="Int. J. Syst. Evol. Microbiol.">
        <title>The Global Catalogue of Microorganisms (GCM) 10K type strain sequencing project: providing services to taxonomists for standard genome sequencing and annotation.</title>
        <authorList>
            <consortium name="The Broad Institute Genomics Platform"/>
            <consortium name="The Broad Institute Genome Sequencing Center for Infectious Disease"/>
            <person name="Wu L."/>
            <person name="Ma J."/>
        </authorList>
    </citation>
    <scope>NUCLEOTIDE SEQUENCE [LARGE SCALE GENOMIC DNA]</scope>
    <source>
        <strain evidence="10">CECT 7184</strain>
    </source>
</reference>
<gene>
    <name evidence="9" type="ORF">ACFPU1_06530</name>
</gene>
<dbReference type="NCBIfam" id="NF005373">
    <property type="entry name" value="PRK06915.1"/>
    <property type="match status" value="1"/>
</dbReference>
<feature type="domain" description="Peptidase M20 dimerisation" evidence="8">
    <location>
        <begin position="201"/>
        <end position="306"/>
    </location>
</feature>
<organism evidence="9 10">
    <name type="scientific">Thalassorhabdus alkalitolerans</name>
    <dbReference type="NCBI Taxonomy" id="2282697"/>
    <lineage>
        <taxon>Bacteria</taxon>
        <taxon>Bacillati</taxon>
        <taxon>Bacillota</taxon>
        <taxon>Bacilli</taxon>
        <taxon>Bacillales</taxon>
        <taxon>Bacillaceae</taxon>
        <taxon>Thalassorhabdus</taxon>
    </lineage>
</organism>
<dbReference type="PANTHER" id="PTHR43808:SF25">
    <property type="entry name" value="PEPTIDASE M20 DIMERISATION DOMAIN-CONTAINING PROTEIN"/>
    <property type="match status" value="1"/>
</dbReference>
<keyword evidence="4" id="KW-0479">Metal-binding</keyword>
<evidence type="ECO:0000256" key="3">
    <source>
        <dbReference type="ARBA" id="ARBA00006247"/>
    </source>
</evidence>
<dbReference type="InterPro" id="IPR036264">
    <property type="entry name" value="Bact_exopeptidase_dim_dom"/>
</dbReference>
<sequence>MSTEEKIKQYISNNRDHYIDLLREWVQHPTRSGQEYDLQKKIAERLENSGLDVDFWEPDRRELEDHPAFTSPRKDFKDSPNVVGTLKGSGGGHSLILNGHIDVVPEGDLEQWEDDPFSGAVKDGKMFGRGTTDMKGGNLALLIALEAIVEMDITLKGDLIFQSVIEEESGGAGTLAAIKRGYKADAALIPEPTQMKIIPKQQGSMWFRVTVRGISAHAGTRFEGISALEKSWKVYDTLMALENQRNIRLQDPLFKNMTIPIPINVGTIQGGSWPSSVPSKVVMEGRYGIGPDETIEEAKAELEQSLHRLQQYDDFFKQHPVDVEWFGANWIPGSVDLSHPLLGILQDQYESSQHEEPVIQASNWGTDGGMLTQYADTPAIVFGPGTTKMAHFPNECIELDNIFEIAEIFFHSIIEWCEKED</sequence>
<dbReference type="NCBIfam" id="TIGR01910">
    <property type="entry name" value="DapE-ArgE"/>
    <property type="match status" value="1"/>
</dbReference>
<evidence type="ECO:0000256" key="2">
    <source>
        <dbReference type="ARBA" id="ARBA00001947"/>
    </source>
</evidence>
<dbReference type="Gene3D" id="3.40.630.10">
    <property type="entry name" value="Zn peptidases"/>
    <property type="match status" value="1"/>
</dbReference>
<evidence type="ECO:0000256" key="7">
    <source>
        <dbReference type="ARBA" id="ARBA00023285"/>
    </source>
</evidence>
<dbReference type="InterPro" id="IPR010182">
    <property type="entry name" value="ArgE/DapE"/>
</dbReference>
<dbReference type="RefSeq" id="WP_054634877.1">
    <property type="nucleotide sequence ID" value="NZ_JBHSOZ010000003.1"/>
</dbReference>
<evidence type="ECO:0000256" key="4">
    <source>
        <dbReference type="ARBA" id="ARBA00022723"/>
    </source>
</evidence>
<comment type="cofactor">
    <cofactor evidence="2">
        <name>Zn(2+)</name>
        <dbReference type="ChEBI" id="CHEBI:29105"/>
    </cofactor>
</comment>
<dbReference type="InterPro" id="IPR011650">
    <property type="entry name" value="Peptidase_M20_dimer"/>
</dbReference>
<dbReference type="EMBL" id="JBHSOZ010000003">
    <property type="protein sequence ID" value="MFC5712430.1"/>
    <property type="molecule type" value="Genomic_DNA"/>
</dbReference>
<evidence type="ECO:0000313" key="10">
    <source>
        <dbReference type="Proteomes" id="UP001596142"/>
    </source>
</evidence>
<protein>
    <submittedName>
        <fullName evidence="9">Peptidase</fullName>
    </submittedName>
</protein>
<dbReference type="SUPFAM" id="SSF55031">
    <property type="entry name" value="Bacterial exopeptidase dimerisation domain"/>
    <property type="match status" value="1"/>
</dbReference>
<dbReference type="InterPro" id="IPR002933">
    <property type="entry name" value="Peptidase_M20"/>
</dbReference>
<dbReference type="InterPro" id="IPR050072">
    <property type="entry name" value="Peptidase_M20A"/>
</dbReference>
<dbReference type="PANTHER" id="PTHR43808">
    <property type="entry name" value="ACETYLORNITHINE DEACETYLASE"/>
    <property type="match status" value="1"/>
</dbReference>
<evidence type="ECO:0000256" key="1">
    <source>
        <dbReference type="ARBA" id="ARBA00001941"/>
    </source>
</evidence>
<comment type="caution">
    <text evidence="9">The sequence shown here is derived from an EMBL/GenBank/DDBJ whole genome shotgun (WGS) entry which is preliminary data.</text>
</comment>
<comment type="similarity">
    <text evidence="3">Belongs to the peptidase M20A family.</text>
</comment>
<keyword evidence="5" id="KW-0378">Hydrolase</keyword>
<evidence type="ECO:0000256" key="5">
    <source>
        <dbReference type="ARBA" id="ARBA00022801"/>
    </source>
</evidence>
<dbReference type="Pfam" id="PF01546">
    <property type="entry name" value="Peptidase_M20"/>
    <property type="match status" value="1"/>
</dbReference>
<evidence type="ECO:0000256" key="6">
    <source>
        <dbReference type="ARBA" id="ARBA00022833"/>
    </source>
</evidence>
<name>A0ABW0YLX3_9BACI</name>
<comment type="cofactor">
    <cofactor evidence="1">
        <name>Co(2+)</name>
        <dbReference type="ChEBI" id="CHEBI:48828"/>
    </cofactor>
</comment>